<dbReference type="GO" id="GO:0009909">
    <property type="term" value="P:regulation of flower development"/>
    <property type="evidence" value="ECO:0007669"/>
    <property type="project" value="InterPro"/>
</dbReference>
<name>A0A9R1VYE8_LACSA</name>
<evidence type="ECO:0000313" key="2">
    <source>
        <dbReference type="EMBL" id="KAJ0216292.1"/>
    </source>
</evidence>
<dbReference type="AlphaFoldDB" id="A0A9R1VYE8"/>
<reference evidence="2 3" key="1">
    <citation type="journal article" date="2017" name="Nat. Commun.">
        <title>Genome assembly with in vitro proximity ligation data and whole-genome triplication in lettuce.</title>
        <authorList>
            <person name="Reyes-Chin-Wo S."/>
            <person name="Wang Z."/>
            <person name="Yang X."/>
            <person name="Kozik A."/>
            <person name="Arikit S."/>
            <person name="Song C."/>
            <person name="Xia L."/>
            <person name="Froenicke L."/>
            <person name="Lavelle D.O."/>
            <person name="Truco M.J."/>
            <person name="Xia R."/>
            <person name="Zhu S."/>
            <person name="Xu C."/>
            <person name="Xu H."/>
            <person name="Xu X."/>
            <person name="Cox K."/>
            <person name="Korf I."/>
            <person name="Meyers B.C."/>
            <person name="Michelmore R.W."/>
        </authorList>
    </citation>
    <scope>NUCLEOTIDE SEQUENCE [LARGE SCALE GENOMIC DNA]</scope>
    <source>
        <strain evidence="3">cv. Salinas</strain>
        <tissue evidence="2">Seedlings</tissue>
    </source>
</reference>
<evidence type="ECO:0008006" key="4">
    <source>
        <dbReference type="Google" id="ProtNLM"/>
    </source>
</evidence>
<sequence length="271" mass="31485">MSGVWVFKNGVLRLVENPGSDSFKGSGQRKVLVHVSTNQVVSSYEVLERILLSVGWERYYDDPDLFQFHKRSSVHLISLPKDFNKLKSMHIEHFATQYTSKFSFGQIIKHLAYEGALVVHENSGMPREVRGDMKARGGKWEEKRCCPEMNRRGGGKDRWKLKVKDMSGVWVFKNGVVRLENPGSDSFQGSGRRKVLVHVATNEVVSSYEVLERMLLSFGWERYYDDPDLFQFHKRSTVHLISLPKDFKKLKPMHMYDIIVKNRNVFEVRDI</sequence>
<dbReference type="PANTHER" id="PTHR33433">
    <property type="entry name" value="FLOWERING-PROMOTING FACTOR 1-LIKE PROTEIN 1"/>
    <property type="match status" value="1"/>
</dbReference>
<keyword evidence="3" id="KW-1185">Reference proteome</keyword>
<dbReference type="EMBL" id="NBSK02000003">
    <property type="protein sequence ID" value="KAJ0216292.1"/>
    <property type="molecule type" value="Genomic_DNA"/>
</dbReference>
<proteinExistence type="inferred from homology"/>
<comment type="caution">
    <text evidence="2">The sequence shown here is derived from an EMBL/GenBank/DDBJ whole genome shotgun (WGS) entry which is preliminary data.</text>
</comment>
<evidence type="ECO:0000256" key="1">
    <source>
        <dbReference type="ARBA" id="ARBA00008013"/>
    </source>
</evidence>
<gene>
    <name evidence="2" type="ORF">LSAT_V11C300111340</name>
</gene>
<comment type="similarity">
    <text evidence="1">Belongs to the FPF1 family.</text>
</comment>
<accession>A0A9R1VYE8</accession>
<organism evidence="2 3">
    <name type="scientific">Lactuca sativa</name>
    <name type="common">Garden lettuce</name>
    <dbReference type="NCBI Taxonomy" id="4236"/>
    <lineage>
        <taxon>Eukaryota</taxon>
        <taxon>Viridiplantae</taxon>
        <taxon>Streptophyta</taxon>
        <taxon>Embryophyta</taxon>
        <taxon>Tracheophyta</taxon>
        <taxon>Spermatophyta</taxon>
        <taxon>Magnoliopsida</taxon>
        <taxon>eudicotyledons</taxon>
        <taxon>Gunneridae</taxon>
        <taxon>Pentapetalae</taxon>
        <taxon>asterids</taxon>
        <taxon>campanulids</taxon>
        <taxon>Asterales</taxon>
        <taxon>Asteraceae</taxon>
        <taxon>Cichorioideae</taxon>
        <taxon>Cichorieae</taxon>
        <taxon>Lactucinae</taxon>
        <taxon>Lactuca</taxon>
    </lineage>
</organism>
<dbReference type="Proteomes" id="UP000235145">
    <property type="component" value="Unassembled WGS sequence"/>
</dbReference>
<evidence type="ECO:0000313" key="3">
    <source>
        <dbReference type="Proteomes" id="UP000235145"/>
    </source>
</evidence>
<dbReference type="InterPro" id="IPR039274">
    <property type="entry name" value="FPF1"/>
</dbReference>
<protein>
    <recommendedName>
        <fullName evidence="4">Flowering-promoting factor 1-like protein 3</fullName>
    </recommendedName>
</protein>